<dbReference type="InterPro" id="IPR037165">
    <property type="entry name" value="AldOxase/xan_DH_Mopterin-bd_sf"/>
</dbReference>
<name>A0A2N9L6S6_9BACT</name>
<proteinExistence type="predicted"/>
<dbReference type="Gene3D" id="3.90.1170.50">
    <property type="entry name" value="Aldehyde oxidase/xanthine dehydrogenase, a/b hammerhead"/>
    <property type="match status" value="1"/>
</dbReference>
<dbReference type="Pfam" id="PF02738">
    <property type="entry name" value="MoCoBD_1"/>
    <property type="match status" value="1"/>
</dbReference>
<dbReference type="Pfam" id="PF01315">
    <property type="entry name" value="Ald_Xan_dh_C"/>
    <property type="match status" value="1"/>
</dbReference>
<keyword evidence="1" id="KW-0500">Molybdenum</keyword>
<dbReference type="SMART" id="SM01008">
    <property type="entry name" value="Ald_Xan_dh_C"/>
    <property type="match status" value="1"/>
</dbReference>
<evidence type="ECO:0000259" key="3">
    <source>
        <dbReference type="SMART" id="SM01008"/>
    </source>
</evidence>
<organism evidence="4 5">
    <name type="scientific">Candidatus Sulfuritelmatomonas gaucii</name>
    <dbReference type="NCBI Taxonomy" id="2043161"/>
    <lineage>
        <taxon>Bacteria</taxon>
        <taxon>Pseudomonadati</taxon>
        <taxon>Acidobacteriota</taxon>
        <taxon>Terriglobia</taxon>
        <taxon>Terriglobales</taxon>
        <taxon>Acidobacteriaceae</taxon>
        <taxon>Candidatus Sulfuritelmatomonas</taxon>
    </lineage>
</organism>
<dbReference type="InterPro" id="IPR016208">
    <property type="entry name" value="Ald_Oxase/xanthine_DH-like"/>
</dbReference>
<dbReference type="Pfam" id="PF20256">
    <property type="entry name" value="MoCoBD_2"/>
    <property type="match status" value="1"/>
</dbReference>
<feature type="domain" description="Aldehyde oxidase/xanthine dehydrogenase a/b hammerhead" evidence="3">
    <location>
        <begin position="41"/>
        <end position="154"/>
    </location>
</feature>
<dbReference type="SUPFAM" id="SSF54665">
    <property type="entry name" value="CO dehydrogenase molybdoprotein N-domain-like"/>
    <property type="match status" value="1"/>
</dbReference>
<dbReference type="GO" id="GO:0005506">
    <property type="term" value="F:iron ion binding"/>
    <property type="evidence" value="ECO:0007669"/>
    <property type="project" value="InterPro"/>
</dbReference>
<evidence type="ECO:0000256" key="2">
    <source>
        <dbReference type="ARBA" id="ARBA00023002"/>
    </source>
</evidence>
<dbReference type="InterPro" id="IPR000674">
    <property type="entry name" value="Ald_Oxase/Xan_DH_a/b"/>
</dbReference>
<evidence type="ECO:0000313" key="4">
    <source>
        <dbReference type="EMBL" id="SPE19006.1"/>
    </source>
</evidence>
<dbReference type="OrthoDB" id="9759099at2"/>
<dbReference type="InterPro" id="IPR046867">
    <property type="entry name" value="AldOxase/xan_DH_MoCoBD2"/>
</dbReference>
<dbReference type="PANTHER" id="PTHR11908:SF132">
    <property type="entry name" value="ALDEHYDE OXIDASE 1-RELATED"/>
    <property type="match status" value="1"/>
</dbReference>
<evidence type="ECO:0000313" key="5">
    <source>
        <dbReference type="Proteomes" id="UP000239735"/>
    </source>
</evidence>
<gene>
    <name evidence="4" type="ORF">SBA5_180039</name>
</gene>
<evidence type="ECO:0000256" key="1">
    <source>
        <dbReference type="ARBA" id="ARBA00022505"/>
    </source>
</evidence>
<dbReference type="SUPFAM" id="SSF56003">
    <property type="entry name" value="Molybdenum cofactor-binding domain"/>
    <property type="match status" value="1"/>
</dbReference>
<dbReference type="Proteomes" id="UP000239735">
    <property type="component" value="Unassembled WGS sequence"/>
</dbReference>
<dbReference type="AlphaFoldDB" id="A0A2N9L6S6"/>
<dbReference type="InterPro" id="IPR036856">
    <property type="entry name" value="Ald_Oxase/Xan_DH_a/b_sf"/>
</dbReference>
<reference evidence="5" key="1">
    <citation type="submission" date="2018-02" db="EMBL/GenBank/DDBJ databases">
        <authorList>
            <person name="Hausmann B."/>
        </authorList>
    </citation>
    <scope>NUCLEOTIDE SEQUENCE [LARGE SCALE GENOMIC DNA]</scope>
    <source>
        <strain evidence="5">Peat soil MAG SbA5</strain>
    </source>
</reference>
<dbReference type="PANTHER" id="PTHR11908">
    <property type="entry name" value="XANTHINE DEHYDROGENASE"/>
    <property type="match status" value="1"/>
</dbReference>
<dbReference type="InterPro" id="IPR008274">
    <property type="entry name" value="AldOxase/xan_DH_MoCoBD1"/>
</dbReference>
<accession>A0A2N9L6S6</accession>
<sequence>MADEAVANAVKVEELKPIPFGEGYKLIGKDFSTNDLVAKVTGRAKYAEDFRAEGMLFCRLVLSPMPHGRVKRINAEKALAMPGVKAILTPAEVPGHADYVNDNGQTIKADKWGELALADEPMYQGEPILAVAAVDELTCAEAIEKIEIDMEPLPFAVDPLGSLRPGSSNARLDGNVWAPVPHSRETALTTLKWTNEDFAEYDHGRLPMGHAPETWAYGDVDAGFKNAAVVLDETFLTPDVSHQCLEPRTTLAYWQNGKLFLYTGTQSTQQTVSAIARWMQMSEDKVVFVSEYTGGGFGSKITGAQTLVIPALLSKKLNAPVMMRISREEEHFIGRARPGIRGRVKIGLAKDGKITALDMFLVSDAGSYGSNGDGGSCGSITSLLYQPPAMRFRNVTVATNTPPRSAQSAPGGMQAIAIMEPILSKAARQLGVDQVALRRVNSPEGKAEYGPVNHAGKRAYVTSCYLKQALDYGAQQFKWQERVASKPKKTGTKVHGLGAAITCFHGGSSGFDGLIVITPEGRVRIHSGIGNLGTEALIDVHRAAAEVLDVPWDSVDIVWGDTAKNLPYSCHSGGSQTIHAMTRAAHAVGLECKQRLQEVAAKSLGGDPGGYEVANLRVARKGGGAGLSFAEAAQKAIQLGGIYDGHDVNQDVNKYTQQSVHAMAGQGLIASARDKYPHDGDSFSYLACFAEVEVDVETGVYHIVDYLAYADVGTVIHPAALGGQVLGRSTLGIAHAIGQKWVIDPEYGSTVAKRFYQNKPPTILDVPVDMKWNALNIPDPETPVGARGCGEPPVGGGCAAILNALADAVGDNIFQRAPVNADTILTSYEAGRPMQEALTAHI</sequence>
<dbReference type="Gene3D" id="3.30.365.10">
    <property type="entry name" value="Aldehyde oxidase/xanthine dehydrogenase, molybdopterin binding domain"/>
    <property type="match status" value="4"/>
</dbReference>
<dbReference type="GO" id="GO:0016491">
    <property type="term" value="F:oxidoreductase activity"/>
    <property type="evidence" value="ECO:0007669"/>
    <property type="project" value="UniProtKB-KW"/>
</dbReference>
<dbReference type="EMBL" id="OKRB01000073">
    <property type="protein sequence ID" value="SPE19006.1"/>
    <property type="molecule type" value="Genomic_DNA"/>
</dbReference>
<keyword evidence="2" id="KW-0560">Oxidoreductase</keyword>
<protein>
    <submittedName>
        <fullName evidence="4">Aerobic-type carbon monoxide dehydrogenase, large subunit CoxL/CutL-like protein</fullName>
    </submittedName>
</protein>